<dbReference type="GO" id="GO:0016810">
    <property type="term" value="F:hydrolase activity, acting on carbon-nitrogen (but not peptide) bonds"/>
    <property type="evidence" value="ECO:0007669"/>
    <property type="project" value="InterPro"/>
</dbReference>
<dbReference type="AlphaFoldDB" id="A0A6M4A2I5"/>
<dbReference type="EMBL" id="CP051152">
    <property type="protein sequence ID" value="QJQ05313.1"/>
    <property type="molecule type" value="Genomic_DNA"/>
</dbReference>
<dbReference type="Gene3D" id="2.30.40.10">
    <property type="entry name" value="Urease, subunit C, domain 1"/>
    <property type="match status" value="1"/>
</dbReference>
<dbReference type="Proteomes" id="UP000274350">
    <property type="component" value="Chromosome"/>
</dbReference>
<keyword evidence="2" id="KW-0378">Hydrolase</keyword>
<reference evidence="2 3" key="1">
    <citation type="journal article" date="2019" name="Int. J. Syst. Evol. Microbiol.">
        <title>Undibacterium piscinae sp. nov., isolated from Korean shiner intestine.</title>
        <authorList>
            <person name="Lee S.Y."/>
            <person name="Kang W."/>
            <person name="Kim P.S."/>
            <person name="Kim H.S."/>
            <person name="Sung H."/>
            <person name="Shin N.R."/>
            <person name="Whon T.W."/>
            <person name="Yun J.H."/>
            <person name="Lee J.Y."/>
            <person name="Lee J.Y."/>
            <person name="Jung M.J."/>
            <person name="Jeong Y.S."/>
            <person name="Tak E.J."/>
            <person name="Han J.E."/>
            <person name="Hyun D.W."/>
            <person name="Kang M.S."/>
            <person name="Lee K.E."/>
            <person name="Lee B.H."/>
            <person name="Bae J.W."/>
        </authorList>
    </citation>
    <scope>NUCLEOTIDE SEQUENCE [LARGE SCALE GENOMIC DNA]</scope>
    <source>
        <strain evidence="2 3">S11R28</strain>
    </source>
</reference>
<dbReference type="PANTHER" id="PTHR22642:SF2">
    <property type="entry name" value="PROTEIN LONG AFTER FAR-RED 3"/>
    <property type="match status" value="1"/>
</dbReference>
<dbReference type="SUPFAM" id="SSF51338">
    <property type="entry name" value="Composite domain of metallo-dependent hydrolases"/>
    <property type="match status" value="1"/>
</dbReference>
<accession>A0A6M4A2I5</accession>
<keyword evidence="3" id="KW-1185">Reference proteome</keyword>
<evidence type="ECO:0000313" key="2">
    <source>
        <dbReference type="EMBL" id="QJQ05313.1"/>
    </source>
</evidence>
<organism evidence="2 3">
    <name type="scientific">Undibacterium piscinae</name>
    <dbReference type="NCBI Taxonomy" id="2495591"/>
    <lineage>
        <taxon>Bacteria</taxon>
        <taxon>Pseudomonadati</taxon>
        <taxon>Pseudomonadota</taxon>
        <taxon>Betaproteobacteria</taxon>
        <taxon>Burkholderiales</taxon>
        <taxon>Oxalobacteraceae</taxon>
        <taxon>Undibacterium</taxon>
    </lineage>
</organism>
<gene>
    <name evidence="2" type="ORF">EJG51_005020</name>
</gene>
<evidence type="ECO:0000259" key="1">
    <source>
        <dbReference type="Pfam" id="PF07969"/>
    </source>
</evidence>
<feature type="domain" description="Amidohydrolase 3" evidence="1">
    <location>
        <begin position="3"/>
        <end position="430"/>
    </location>
</feature>
<dbReference type="InterPro" id="IPR032466">
    <property type="entry name" value="Metal_Hydrolase"/>
</dbReference>
<dbReference type="InterPro" id="IPR011059">
    <property type="entry name" value="Metal-dep_hydrolase_composite"/>
</dbReference>
<protein>
    <submittedName>
        <fullName evidence="2">Amidohydrolase</fullName>
    </submittedName>
</protein>
<dbReference type="InterPro" id="IPR033932">
    <property type="entry name" value="YtcJ-like"/>
</dbReference>
<dbReference type="Gene3D" id="3.20.20.140">
    <property type="entry name" value="Metal-dependent hydrolases"/>
    <property type="match status" value="1"/>
</dbReference>
<dbReference type="Pfam" id="PF07969">
    <property type="entry name" value="Amidohydro_3"/>
    <property type="match status" value="1"/>
</dbReference>
<dbReference type="KEGG" id="upi:EJG51_005020"/>
<dbReference type="PANTHER" id="PTHR22642">
    <property type="entry name" value="IMIDAZOLONEPROPIONASE"/>
    <property type="match status" value="1"/>
</dbReference>
<name>A0A6M4A2I5_9BURK</name>
<dbReference type="InterPro" id="IPR013108">
    <property type="entry name" value="Amidohydro_3"/>
</dbReference>
<dbReference type="SUPFAM" id="SSF51556">
    <property type="entry name" value="Metallo-dependent hydrolases"/>
    <property type="match status" value="1"/>
</dbReference>
<proteinExistence type="predicted"/>
<evidence type="ECO:0000313" key="3">
    <source>
        <dbReference type="Proteomes" id="UP000274350"/>
    </source>
</evidence>
<dbReference type="CDD" id="cd01300">
    <property type="entry name" value="YtcJ_like"/>
    <property type="match status" value="1"/>
</dbReference>
<sequence>MVINGYRNDDSQLKERRHPTRQELDAISKDIPIMVIHQSGHLGVLNSKALANMKITAKSVNPAGGMIRREADRKTPNGVLEENAFFGIVYKMVPALTAAETVAQIQASEAIYLANGFTTIQDGKTDLATLKALPEMAVAGSFKADIVSYADIAAMGDDPILHSSWMSSNYRNHFRIAGVKLTYDGSPQGKTAWFTEPYFKVPAGQKKSYAGYAAFSDAEALKWYTLATQNNWQMLNHANGDAAIDQLIKTVTAVQTAAPGKDRRGVLIHGQYLRADQIPALQRLGIFPSLYPMHTFYWGDWHRESVAGAKRAEFISPTGAVLARGMKFSIHSDAPVTFPNSMRLLDSAVNRTTRSGYVLGADQRVEPLVALKAMTLWPAYQHFEEASKGSIELGKLADLVILSANPLKVERAKLIDLKVLETIKEGQPVYRAAAK</sequence>
<dbReference type="Gene3D" id="3.10.310.70">
    <property type="match status" value="1"/>
</dbReference>